<protein>
    <submittedName>
        <fullName evidence="2">Uncharacterized protein</fullName>
    </submittedName>
</protein>
<dbReference type="PANTHER" id="PTHR34682">
    <property type="entry name" value="AT HOOK MOTIF-CONTAINING PROTEIN"/>
    <property type="match status" value="1"/>
</dbReference>
<evidence type="ECO:0000256" key="1">
    <source>
        <dbReference type="SAM" id="MobiDB-lite"/>
    </source>
</evidence>
<sequence>MASEGNKDAPNEVLSMEQSSTSGAKRKRGRPRKYEYPVYDVPQKAQPIQSVPPLRCTQDGLSIRQDGLQASHTSGGGAHGNRSGRPRNSANIVNNSENQASYHSNAPLQGNSGKGDVLGKHFVGKLTKKIPGFSLITVKVKDNQVLKGWVPDENNLRPITPKDDLAPELPMLRPSQVRKRASAILIQAAPPVPIHLEDVTLAKPLQMRRPSEKTIAKHTVPLAPRPYMGSAVLAAVPVSISPSNPEMRTLAKQDAEPVIPQSSVVAVPIKSARPVSVPCKQVDNQNELAGKKSVNEFQKDSESSSETKESSVIGEKTNTALVDVVVKDSPEGRQLLNVQVTDVVKETSGQTQNVDATITDEIKITSGVGDQPDSANNEQQSSKEPSDITEQSEQLKTETSVLKGVDGLKSGASADVHNDVHPAHDEHEMKVDSK</sequence>
<dbReference type="OrthoDB" id="612144at2759"/>
<reference evidence="3" key="1">
    <citation type="journal article" date="2019" name="Nat. Commun.">
        <title>The genome of broomcorn millet.</title>
        <authorList>
            <person name="Zou C."/>
            <person name="Miki D."/>
            <person name="Li D."/>
            <person name="Tang Q."/>
            <person name="Xiao L."/>
            <person name="Rajput S."/>
            <person name="Deng P."/>
            <person name="Jia W."/>
            <person name="Huang R."/>
            <person name="Zhang M."/>
            <person name="Sun Y."/>
            <person name="Hu J."/>
            <person name="Fu X."/>
            <person name="Schnable P.S."/>
            <person name="Li F."/>
            <person name="Zhang H."/>
            <person name="Feng B."/>
            <person name="Zhu X."/>
            <person name="Liu R."/>
            <person name="Schnable J.C."/>
            <person name="Zhu J.-K."/>
            <person name="Zhang H."/>
        </authorList>
    </citation>
    <scope>NUCLEOTIDE SEQUENCE [LARGE SCALE GENOMIC DNA]</scope>
</reference>
<gene>
    <name evidence="2" type="ORF">C2845_PM15G22770</name>
</gene>
<evidence type="ECO:0000313" key="2">
    <source>
        <dbReference type="EMBL" id="RLM74795.1"/>
    </source>
</evidence>
<dbReference type="PANTHER" id="PTHR34682:SF1">
    <property type="entry name" value="PROTEIN METABOLIC NETWORK MODULATOR 1"/>
    <property type="match status" value="1"/>
</dbReference>
<dbReference type="AlphaFoldDB" id="A0A3L6Q806"/>
<dbReference type="InterPro" id="IPR045881">
    <property type="entry name" value="MNM1-like"/>
</dbReference>
<feature type="compositionally biased region" description="Basic and acidic residues" evidence="1">
    <location>
        <begin position="416"/>
        <end position="434"/>
    </location>
</feature>
<feature type="compositionally biased region" description="Basic and acidic residues" evidence="1">
    <location>
        <begin position="293"/>
        <end position="309"/>
    </location>
</feature>
<dbReference type="EMBL" id="PQIB02000013">
    <property type="protein sequence ID" value="RLM74795.1"/>
    <property type="molecule type" value="Genomic_DNA"/>
</dbReference>
<feature type="region of interest" description="Disordered" evidence="1">
    <location>
        <begin position="1"/>
        <end position="92"/>
    </location>
</feature>
<accession>A0A3L6Q806</accession>
<proteinExistence type="predicted"/>
<name>A0A3L6Q806_PANMI</name>
<feature type="region of interest" description="Disordered" evidence="1">
    <location>
        <begin position="366"/>
        <end position="434"/>
    </location>
</feature>
<feature type="compositionally biased region" description="Basic and acidic residues" evidence="1">
    <location>
        <begin position="1"/>
        <end position="10"/>
    </location>
</feature>
<feature type="region of interest" description="Disordered" evidence="1">
    <location>
        <begin position="293"/>
        <end position="312"/>
    </location>
</feature>
<dbReference type="Proteomes" id="UP000275267">
    <property type="component" value="Unassembled WGS sequence"/>
</dbReference>
<organism evidence="2 3">
    <name type="scientific">Panicum miliaceum</name>
    <name type="common">Proso millet</name>
    <name type="synonym">Broomcorn millet</name>
    <dbReference type="NCBI Taxonomy" id="4540"/>
    <lineage>
        <taxon>Eukaryota</taxon>
        <taxon>Viridiplantae</taxon>
        <taxon>Streptophyta</taxon>
        <taxon>Embryophyta</taxon>
        <taxon>Tracheophyta</taxon>
        <taxon>Spermatophyta</taxon>
        <taxon>Magnoliopsida</taxon>
        <taxon>Liliopsida</taxon>
        <taxon>Poales</taxon>
        <taxon>Poaceae</taxon>
        <taxon>PACMAD clade</taxon>
        <taxon>Panicoideae</taxon>
        <taxon>Panicodae</taxon>
        <taxon>Paniceae</taxon>
        <taxon>Panicinae</taxon>
        <taxon>Panicum</taxon>
        <taxon>Panicum sect. Panicum</taxon>
    </lineage>
</organism>
<feature type="compositionally biased region" description="Polar residues" evidence="1">
    <location>
        <begin position="373"/>
        <end position="400"/>
    </location>
</feature>
<evidence type="ECO:0000313" key="3">
    <source>
        <dbReference type="Proteomes" id="UP000275267"/>
    </source>
</evidence>
<keyword evidence="3" id="KW-1185">Reference proteome</keyword>
<comment type="caution">
    <text evidence="2">The sequence shown here is derived from an EMBL/GenBank/DDBJ whole genome shotgun (WGS) entry which is preliminary data.</text>
</comment>